<gene>
    <name evidence="5" type="ORF">GPECTOR_20g578</name>
</gene>
<dbReference type="Gene3D" id="1.10.287.620">
    <property type="entry name" value="Helix Hairpins"/>
    <property type="match status" value="1"/>
</dbReference>
<evidence type="ECO:0000256" key="2">
    <source>
        <dbReference type="ARBA" id="ARBA00023186"/>
    </source>
</evidence>
<dbReference type="AlphaFoldDB" id="A0A150GIS5"/>
<dbReference type="GO" id="GO:0044183">
    <property type="term" value="F:protein folding chaperone"/>
    <property type="evidence" value="ECO:0007669"/>
    <property type="project" value="TreeGrafter"/>
</dbReference>
<reference evidence="6" key="1">
    <citation type="journal article" date="2016" name="Nat. Commun.">
        <title>The Gonium pectorale genome demonstrates co-option of cell cycle regulation during the evolution of multicellularity.</title>
        <authorList>
            <person name="Hanschen E.R."/>
            <person name="Marriage T.N."/>
            <person name="Ferris P.J."/>
            <person name="Hamaji T."/>
            <person name="Toyoda A."/>
            <person name="Fujiyama A."/>
            <person name="Neme R."/>
            <person name="Noguchi H."/>
            <person name="Minakuchi Y."/>
            <person name="Suzuki M."/>
            <person name="Kawai-Toyooka H."/>
            <person name="Smith D.R."/>
            <person name="Sparks H."/>
            <person name="Anderson J."/>
            <person name="Bakaric R."/>
            <person name="Luria V."/>
            <person name="Karger A."/>
            <person name="Kirschner M.W."/>
            <person name="Durand P.M."/>
            <person name="Michod R.E."/>
            <person name="Nozaki H."/>
            <person name="Olson B.J."/>
        </authorList>
    </citation>
    <scope>NUCLEOTIDE SEQUENCE [LARGE SCALE GENOMIC DNA]</scope>
    <source>
        <strain evidence="6">NIES-2863</strain>
    </source>
</reference>
<evidence type="ECO:0000256" key="4">
    <source>
        <dbReference type="SAM" id="MobiDB-lite"/>
    </source>
</evidence>
<comment type="caution">
    <text evidence="5">The sequence shown here is derived from an EMBL/GenBank/DDBJ whole genome shotgun (WGS) entry which is preliminary data.</text>
</comment>
<comment type="similarity">
    <text evidence="1">Belongs to the prefoldin subunit beta family.</text>
</comment>
<protein>
    <recommendedName>
        <fullName evidence="7">Prefoldin subunit 1</fullName>
    </recommendedName>
</protein>
<dbReference type="SUPFAM" id="SSF46579">
    <property type="entry name" value="Prefoldin"/>
    <property type="match status" value="1"/>
</dbReference>
<keyword evidence="3" id="KW-0175">Coiled coil</keyword>
<dbReference type="EMBL" id="LSYV01000021">
    <property type="protein sequence ID" value="KXZ49721.1"/>
    <property type="molecule type" value="Genomic_DNA"/>
</dbReference>
<dbReference type="GO" id="GO:0051082">
    <property type="term" value="F:unfolded protein binding"/>
    <property type="evidence" value="ECO:0007669"/>
    <property type="project" value="InterPro"/>
</dbReference>
<dbReference type="Proteomes" id="UP000075714">
    <property type="component" value="Unassembled WGS sequence"/>
</dbReference>
<dbReference type="GO" id="GO:0016272">
    <property type="term" value="C:prefoldin complex"/>
    <property type="evidence" value="ECO:0007669"/>
    <property type="project" value="InterPro"/>
</dbReference>
<dbReference type="PANTHER" id="PTHR20903">
    <property type="entry name" value="PREFOLDIN SUBUNIT 1-RELATED"/>
    <property type="match status" value="1"/>
</dbReference>
<dbReference type="InterPro" id="IPR002777">
    <property type="entry name" value="PFD_beta-like"/>
</dbReference>
<evidence type="ECO:0008006" key="7">
    <source>
        <dbReference type="Google" id="ProtNLM"/>
    </source>
</evidence>
<feature type="coiled-coil region" evidence="3">
    <location>
        <begin position="76"/>
        <end position="204"/>
    </location>
</feature>
<evidence type="ECO:0000256" key="3">
    <source>
        <dbReference type="SAM" id="Coils"/>
    </source>
</evidence>
<sequence length="312" mass="35036">MDAEEQKHLQEFAELQDKVLLQTDMATRVAQQERVLAIQRQRSILTGKELSAMPDGTAMYKSIGRAYFFSPKADVLKGLEEKASGLEADIKKLAEQRQAIDKKMADTEAQIRELLQQSPVLARRLGAVNIGKAVRRQNRQLADACNQLRAAQEQLVAKEQSLAQAEVQRKLEQDSRINDLTQQISEAQRELEAARDMCRQASTRLEQSMSDLSVSETELRSARTQLQTAGCELALTRAQLEDTEGELGLTRSQNELMKREVDILRRQLREAGQQLEGYILVSRSRKNRAEGGRMGQADDEDDLAAAAADWDV</sequence>
<evidence type="ECO:0000256" key="1">
    <source>
        <dbReference type="ARBA" id="ARBA00008045"/>
    </source>
</evidence>
<keyword evidence="6" id="KW-1185">Reference proteome</keyword>
<dbReference type="Gene3D" id="1.10.287.370">
    <property type="match status" value="1"/>
</dbReference>
<dbReference type="InterPro" id="IPR009053">
    <property type="entry name" value="Prefoldin"/>
</dbReference>
<dbReference type="GO" id="GO:0009409">
    <property type="term" value="P:response to cold"/>
    <property type="evidence" value="ECO:0007669"/>
    <property type="project" value="UniProtKB-ARBA"/>
</dbReference>
<dbReference type="PANTHER" id="PTHR20903:SF0">
    <property type="entry name" value="PREFOLDIN SUBUNIT 1"/>
    <property type="match status" value="1"/>
</dbReference>
<name>A0A150GIS5_GONPE</name>
<keyword evidence="2" id="KW-0143">Chaperone</keyword>
<proteinExistence type="inferred from homology"/>
<dbReference type="OrthoDB" id="5242628at2759"/>
<dbReference type="STRING" id="33097.A0A150GIS5"/>
<accession>A0A150GIS5</accession>
<dbReference type="Pfam" id="PF01920">
    <property type="entry name" value="Prefoldin_2"/>
    <property type="match status" value="1"/>
</dbReference>
<dbReference type="GO" id="GO:0005737">
    <property type="term" value="C:cytoplasm"/>
    <property type="evidence" value="ECO:0007669"/>
    <property type="project" value="TreeGrafter"/>
</dbReference>
<organism evidence="5 6">
    <name type="scientific">Gonium pectorale</name>
    <name type="common">Green alga</name>
    <dbReference type="NCBI Taxonomy" id="33097"/>
    <lineage>
        <taxon>Eukaryota</taxon>
        <taxon>Viridiplantae</taxon>
        <taxon>Chlorophyta</taxon>
        <taxon>core chlorophytes</taxon>
        <taxon>Chlorophyceae</taxon>
        <taxon>CS clade</taxon>
        <taxon>Chlamydomonadales</taxon>
        <taxon>Volvocaceae</taxon>
        <taxon>Gonium</taxon>
    </lineage>
</organism>
<feature type="region of interest" description="Disordered" evidence="4">
    <location>
        <begin position="286"/>
        <end position="312"/>
    </location>
</feature>
<evidence type="ECO:0000313" key="6">
    <source>
        <dbReference type="Proteomes" id="UP000075714"/>
    </source>
</evidence>
<evidence type="ECO:0000313" key="5">
    <source>
        <dbReference type="EMBL" id="KXZ49721.1"/>
    </source>
</evidence>